<dbReference type="InterPro" id="IPR006680">
    <property type="entry name" value="Amidohydro-rel"/>
</dbReference>
<protein>
    <recommendedName>
        <fullName evidence="2">Amidohydrolase-related domain-containing protein</fullName>
    </recommendedName>
</protein>
<dbReference type="STRING" id="1797785.A3B45_02930"/>
<proteinExistence type="predicted"/>
<comment type="caution">
    <text evidence="3">The sequence shown here is derived from an EMBL/GenBank/DDBJ whole genome shotgun (WGS) entry which is preliminary data.</text>
</comment>
<dbReference type="EMBL" id="MFDM01000004">
    <property type="protein sequence ID" value="OGE44290.1"/>
    <property type="molecule type" value="Genomic_DNA"/>
</dbReference>
<dbReference type="GO" id="GO:0016831">
    <property type="term" value="F:carboxy-lyase activity"/>
    <property type="evidence" value="ECO:0007669"/>
    <property type="project" value="InterPro"/>
</dbReference>
<evidence type="ECO:0000313" key="4">
    <source>
        <dbReference type="Proteomes" id="UP000178565"/>
    </source>
</evidence>
<feature type="domain" description="Amidohydrolase-related" evidence="2">
    <location>
        <begin position="79"/>
        <end position="272"/>
    </location>
</feature>
<name>A0A1F5KU01_9BACT</name>
<evidence type="ECO:0000256" key="1">
    <source>
        <dbReference type="ARBA" id="ARBA00023239"/>
    </source>
</evidence>
<keyword evidence="1" id="KW-0456">Lyase</keyword>
<dbReference type="Pfam" id="PF04909">
    <property type="entry name" value="Amidohydro_2"/>
    <property type="match status" value="1"/>
</dbReference>
<evidence type="ECO:0000259" key="2">
    <source>
        <dbReference type="Pfam" id="PF04909"/>
    </source>
</evidence>
<sequence length="275" mass="31356">MIIDAHVHLSTYTGKGNFLEGCLDVLLGEMKQNGIDYAIVIPDNIEDDPKIAHLENTLELIKKTNKLFALGSPQIIQRGSSEVDKYRRLLKGGAIKGLKLFSGHDPYYPNDDRCLSYYELLQELDYPVVIHTGDHSSNPNITDPLKYNDPKYIVEIAKKYPKLKVIITHYYWPKIEYCYEVTKDVPNIYFEIAGLADDEVIKASGGIEKIKEVLKKTIKDRYNKVIFGTDWPLCDFDGKSGFAYHIELVKSLGLSPDIEKMIFSQNAISVYNIKR</sequence>
<dbReference type="SUPFAM" id="SSF51556">
    <property type="entry name" value="Metallo-dependent hydrolases"/>
    <property type="match status" value="1"/>
</dbReference>
<dbReference type="InterPro" id="IPR032466">
    <property type="entry name" value="Metal_Hydrolase"/>
</dbReference>
<dbReference type="InterPro" id="IPR032465">
    <property type="entry name" value="ACMSD"/>
</dbReference>
<dbReference type="CDD" id="cd01292">
    <property type="entry name" value="metallo-dependent_hydrolases"/>
    <property type="match status" value="1"/>
</dbReference>
<gene>
    <name evidence="3" type="ORF">A3B45_02930</name>
</gene>
<organism evidence="3 4">
    <name type="scientific">Candidatus Daviesbacteria bacterium RIFCSPLOWO2_01_FULL_39_12</name>
    <dbReference type="NCBI Taxonomy" id="1797785"/>
    <lineage>
        <taxon>Bacteria</taxon>
        <taxon>Candidatus Daviesiibacteriota</taxon>
    </lineage>
</organism>
<dbReference type="GO" id="GO:0016787">
    <property type="term" value="F:hydrolase activity"/>
    <property type="evidence" value="ECO:0007669"/>
    <property type="project" value="InterPro"/>
</dbReference>
<dbReference type="PANTHER" id="PTHR21240">
    <property type="entry name" value="2-AMINO-3-CARBOXYLMUCONATE-6-SEMIALDEHYDE DECARBOXYLASE"/>
    <property type="match status" value="1"/>
</dbReference>
<accession>A0A1F5KU01</accession>
<dbReference type="AlphaFoldDB" id="A0A1F5KU01"/>
<dbReference type="Gene3D" id="3.20.20.140">
    <property type="entry name" value="Metal-dependent hydrolases"/>
    <property type="match status" value="1"/>
</dbReference>
<reference evidence="3 4" key="1">
    <citation type="journal article" date="2016" name="Nat. Commun.">
        <title>Thousands of microbial genomes shed light on interconnected biogeochemical processes in an aquifer system.</title>
        <authorList>
            <person name="Anantharaman K."/>
            <person name="Brown C.T."/>
            <person name="Hug L.A."/>
            <person name="Sharon I."/>
            <person name="Castelle C.J."/>
            <person name="Probst A.J."/>
            <person name="Thomas B.C."/>
            <person name="Singh A."/>
            <person name="Wilkins M.J."/>
            <person name="Karaoz U."/>
            <person name="Brodie E.L."/>
            <person name="Williams K.H."/>
            <person name="Hubbard S.S."/>
            <person name="Banfield J.F."/>
        </authorList>
    </citation>
    <scope>NUCLEOTIDE SEQUENCE [LARGE SCALE GENOMIC DNA]</scope>
</reference>
<dbReference type="PANTHER" id="PTHR21240:SF19">
    <property type="entry name" value="CATALYTIC_ HYDROLASE"/>
    <property type="match status" value="1"/>
</dbReference>
<evidence type="ECO:0000313" key="3">
    <source>
        <dbReference type="EMBL" id="OGE44290.1"/>
    </source>
</evidence>
<dbReference type="Proteomes" id="UP000178565">
    <property type="component" value="Unassembled WGS sequence"/>
</dbReference>